<dbReference type="Ensembl" id="ENSPNAT00000076284.1">
    <property type="protein sequence ID" value="ENSPNAP00000043624.1"/>
    <property type="gene ID" value="ENSPNAG00000007120.2"/>
</dbReference>
<protein>
    <submittedName>
        <fullName evidence="5">Protein phosphatase 1, regulatory (inhibitor) subunit 14Aa</fullName>
    </submittedName>
</protein>
<feature type="compositionally biased region" description="Basic and acidic residues" evidence="4">
    <location>
        <begin position="1"/>
        <end position="17"/>
    </location>
</feature>
<evidence type="ECO:0000256" key="3">
    <source>
        <dbReference type="ARBA" id="ARBA00023272"/>
    </source>
</evidence>
<comment type="similarity">
    <text evidence="1">Belongs to the PP1 inhibitor family.</text>
</comment>
<dbReference type="GO" id="GO:0005737">
    <property type="term" value="C:cytoplasm"/>
    <property type="evidence" value="ECO:0007669"/>
    <property type="project" value="InterPro"/>
</dbReference>
<dbReference type="SUPFAM" id="SSF81790">
    <property type="entry name" value="Myosin phosphatase inhibitor 17kDa protein, CPI-17"/>
    <property type="match status" value="1"/>
</dbReference>
<keyword evidence="6" id="KW-1185">Reference proteome</keyword>
<dbReference type="PANTHER" id="PTHR16188">
    <property type="entry name" value="PROTEIN PHOSPHATASE 1 INHIBITOR POTENTIATED BY PROTEIN KINASE C"/>
    <property type="match status" value="1"/>
</dbReference>
<evidence type="ECO:0000313" key="5">
    <source>
        <dbReference type="Ensembl" id="ENSPNAP00000043624.1"/>
    </source>
</evidence>
<dbReference type="InterPro" id="IPR036658">
    <property type="entry name" value="CPI-17_sf"/>
</dbReference>
<dbReference type="Pfam" id="PF05361">
    <property type="entry name" value="PP1_inhibitor"/>
    <property type="match status" value="1"/>
</dbReference>
<feature type="compositionally biased region" description="Polar residues" evidence="4">
    <location>
        <begin position="139"/>
        <end position="148"/>
    </location>
</feature>
<dbReference type="AlphaFoldDB" id="A0AAR2J014"/>
<feature type="region of interest" description="Disordered" evidence="4">
    <location>
        <begin position="130"/>
        <end position="150"/>
    </location>
</feature>
<dbReference type="Gene3D" id="1.10.150.220">
    <property type="entry name" value="CPI-17"/>
    <property type="match status" value="1"/>
</dbReference>
<evidence type="ECO:0000256" key="4">
    <source>
        <dbReference type="SAM" id="MobiDB-lite"/>
    </source>
</evidence>
<name>A0AAR2J014_PYGNA</name>
<dbReference type="Proteomes" id="UP001501920">
    <property type="component" value="Chromosome 23"/>
</dbReference>
<feature type="region of interest" description="Disordered" evidence="4">
    <location>
        <begin position="1"/>
        <end position="20"/>
    </location>
</feature>
<dbReference type="InterPro" id="IPR008025">
    <property type="entry name" value="CPI-17"/>
</dbReference>
<accession>A0AAR2J014</accession>
<evidence type="ECO:0000256" key="2">
    <source>
        <dbReference type="ARBA" id="ARBA00022553"/>
    </source>
</evidence>
<dbReference type="PANTHER" id="PTHR16188:SF4">
    <property type="entry name" value="PROTEIN PHOSPHATASE 1 REGULATORY SUBUNIT 14A"/>
    <property type="match status" value="1"/>
</dbReference>
<dbReference type="GeneTree" id="ENSGT00950000182985"/>
<sequence>MAEDGSCRRREESDRYPRAGALLSAQKRQARVTVKYNRKELQRRLNVETWIEDALEDLYAGAEDEMPEEIDIDDLLVLQSNEERAQKLQELLQTCRNDIQAFPSGGVLEPIPVVIGRKAGYTLDRSAVHRRADSHSHPHTQGQFSMSNRPDCMSLDCGRKPENPEETHADTGRTLVTRTQALLTVRHRAALANEILHKILYEY</sequence>
<reference evidence="5 6" key="1">
    <citation type="submission" date="2020-10" db="EMBL/GenBank/DDBJ databases">
        <title>Pygocentrus nattereri (red-bellied piranha) genome, fPygNat1, primary haplotype.</title>
        <authorList>
            <person name="Myers G."/>
            <person name="Meyer A."/>
            <person name="Karagic N."/>
            <person name="Pippel M."/>
            <person name="Winkler S."/>
            <person name="Tracey A."/>
            <person name="Wood J."/>
            <person name="Formenti G."/>
            <person name="Howe K."/>
            <person name="Fedrigo O."/>
            <person name="Jarvis E.D."/>
        </authorList>
    </citation>
    <scope>NUCLEOTIDE SEQUENCE [LARGE SCALE GENOMIC DNA]</scope>
</reference>
<evidence type="ECO:0000313" key="6">
    <source>
        <dbReference type="Proteomes" id="UP001501920"/>
    </source>
</evidence>
<dbReference type="GO" id="GO:0004865">
    <property type="term" value="F:protein serine/threonine phosphatase inhibitor activity"/>
    <property type="evidence" value="ECO:0007669"/>
    <property type="project" value="TreeGrafter"/>
</dbReference>
<keyword evidence="3" id="KW-0650">Protein phosphatase inhibitor</keyword>
<keyword evidence="2" id="KW-0597">Phosphoprotein</keyword>
<organism evidence="5 6">
    <name type="scientific">Pygocentrus nattereri</name>
    <name type="common">Red-bellied piranha</name>
    <dbReference type="NCBI Taxonomy" id="42514"/>
    <lineage>
        <taxon>Eukaryota</taxon>
        <taxon>Metazoa</taxon>
        <taxon>Chordata</taxon>
        <taxon>Craniata</taxon>
        <taxon>Vertebrata</taxon>
        <taxon>Euteleostomi</taxon>
        <taxon>Actinopterygii</taxon>
        <taxon>Neopterygii</taxon>
        <taxon>Teleostei</taxon>
        <taxon>Ostariophysi</taxon>
        <taxon>Characiformes</taxon>
        <taxon>Characoidei</taxon>
        <taxon>Pygocentrus</taxon>
    </lineage>
</organism>
<evidence type="ECO:0000256" key="1">
    <source>
        <dbReference type="ARBA" id="ARBA00005483"/>
    </source>
</evidence>
<reference evidence="5" key="3">
    <citation type="submission" date="2025-09" db="UniProtKB">
        <authorList>
            <consortium name="Ensembl"/>
        </authorList>
    </citation>
    <scope>IDENTIFICATION</scope>
</reference>
<proteinExistence type="inferred from homology"/>
<reference evidence="5" key="2">
    <citation type="submission" date="2025-08" db="UniProtKB">
        <authorList>
            <consortium name="Ensembl"/>
        </authorList>
    </citation>
    <scope>IDENTIFICATION</scope>
</reference>